<gene>
    <name evidence="1" type="ORF">E2C01_086520</name>
</gene>
<dbReference type="EMBL" id="VSRR010087933">
    <property type="protein sequence ID" value="MPC91480.1"/>
    <property type="molecule type" value="Genomic_DNA"/>
</dbReference>
<organism evidence="1 2">
    <name type="scientific">Portunus trituberculatus</name>
    <name type="common">Swimming crab</name>
    <name type="synonym">Neptunus trituberculatus</name>
    <dbReference type="NCBI Taxonomy" id="210409"/>
    <lineage>
        <taxon>Eukaryota</taxon>
        <taxon>Metazoa</taxon>
        <taxon>Ecdysozoa</taxon>
        <taxon>Arthropoda</taxon>
        <taxon>Crustacea</taxon>
        <taxon>Multicrustacea</taxon>
        <taxon>Malacostraca</taxon>
        <taxon>Eumalacostraca</taxon>
        <taxon>Eucarida</taxon>
        <taxon>Decapoda</taxon>
        <taxon>Pleocyemata</taxon>
        <taxon>Brachyura</taxon>
        <taxon>Eubrachyura</taxon>
        <taxon>Portunoidea</taxon>
        <taxon>Portunidae</taxon>
        <taxon>Portuninae</taxon>
        <taxon>Portunus</taxon>
    </lineage>
</organism>
<dbReference type="AlphaFoldDB" id="A0A5B7J415"/>
<proteinExistence type="predicted"/>
<reference evidence="1 2" key="1">
    <citation type="submission" date="2019-05" db="EMBL/GenBank/DDBJ databases">
        <title>Another draft genome of Portunus trituberculatus and its Hox gene families provides insights of decapod evolution.</title>
        <authorList>
            <person name="Jeong J.-H."/>
            <person name="Song I."/>
            <person name="Kim S."/>
            <person name="Choi T."/>
            <person name="Kim D."/>
            <person name="Ryu S."/>
            <person name="Kim W."/>
        </authorList>
    </citation>
    <scope>NUCLEOTIDE SEQUENCE [LARGE SCALE GENOMIC DNA]</scope>
    <source>
        <tissue evidence="1">Muscle</tissue>
    </source>
</reference>
<accession>A0A5B7J415</accession>
<protein>
    <submittedName>
        <fullName evidence="1">Uncharacterized protein</fullName>
    </submittedName>
</protein>
<evidence type="ECO:0000313" key="2">
    <source>
        <dbReference type="Proteomes" id="UP000324222"/>
    </source>
</evidence>
<sequence length="51" mass="5883">METCGSSGKWRIDFTVKHPSRIQAFTSHTPLSFHYEYIHSLAFRTPTPFAP</sequence>
<keyword evidence="2" id="KW-1185">Reference proteome</keyword>
<dbReference type="Proteomes" id="UP000324222">
    <property type="component" value="Unassembled WGS sequence"/>
</dbReference>
<name>A0A5B7J415_PORTR</name>
<comment type="caution">
    <text evidence="1">The sequence shown here is derived from an EMBL/GenBank/DDBJ whole genome shotgun (WGS) entry which is preliminary data.</text>
</comment>
<evidence type="ECO:0000313" key="1">
    <source>
        <dbReference type="EMBL" id="MPC91480.1"/>
    </source>
</evidence>